<dbReference type="InterPro" id="IPR037316">
    <property type="entry name" value="Yen1_H3TH"/>
</dbReference>
<dbReference type="SMART" id="SM00484">
    <property type="entry name" value="XPGI"/>
    <property type="match status" value="1"/>
</dbReference>
<dbReference type="InterPro" id="IPR029060">
    <property type="entry name" value="PIN-like_dom_sf"/>
</dbReference>
<feature type="compositionally biased region" description="Basic and acidic residues" evidence="3">
    <location>
        <begin position="519"/>
        <end position="529"/>
    </location>
</feature>
<name>A0AA38P2B0_9AGAR</name>
<keyword evidence="2" id="KW-0378">Hydrolase</keyword>
<dbReference type="InterPro" id="IPR006086">
    <property type="entry name" value="XPG-I_dom"/>
</dbReference>
<feature type="compositionally biased region" description="Low complexity" evidence="3">
    <location>
        <begin position="604"/>
        <end position="621"/>
    </location>
</feature>
<protein>
    <recommendedName>
        <fullName evidence="9">PIN domain-like protein</fullName>
    </recommendedName>
</protein>
<dbReference type="CDD" id="cd09906">
    <property type="entry name" value="H3TH_YEN1"/>
    <property type="match status" value="1"/>
</dbReference>
<keyword evidence="4" id="KW-0732">Signal</keyword>
<evidence type="ECO:0000259" key="5">
    <source>
        <dbReference type="SMART" id="SM00484"/>
    </source>
</evidence>
<evidence type="ECO:0000313" key="8">
    <source>
        <dbReference type="Proteomes" id="UP001163846"/>
    </source>
</evidence>
<evidence type="ECO:0000256" key="4">
    <source>
        <dbReference type="SAM" id="SignalP"/>
    </source>
</evidence>
<comment type="caution">
    <text evidence="7">The sequence shown here is derived from an EMBL/GenBank/DDBJ whole genome shotgun (WGS) entry which is preliminary data.</text>
</comment>
<dbReference type="InterPro" id="IPR006085">
    <property type="entry name" value="XPG_DNA_repair_N"/>
</dbReference>
<dbReference type="InterPro" id="IPR041177">
    <property type="entry name" value="GEN1_C"/>
</dbReference>
<dbReference type="GO" id="GO:0017108">
    <property type="term" value="F:5'-flap endonuclease activity"/>
    <property type="evidence" value="ECO:0007669"/>
    <property type="project" value="TreeGrafter"/>
</dbReference>
<proteinExistence type="predicted"/>
<evidence type="ECO:0008006" key="9">
    <source>
        <dbReference type="Google" id="ProtNLM"/>
    </source>
</evidence>
<accession>A0AA38P2B0</accession>
<dbReference type="GO" id="GO:0008821">
    <property type="term" value="F:crossover junction DNA endonuclease activity"/>
    <property type="evidence" value="ECO:0007669"/>
    <property type="project" value="InterPro"/>
</dbReference>
<feature type="compositionally biased region" description="Polar residues" evidence="3">
    <location>
        <begin position="682"/>
        <end position="692"/>
    </location>
</feature>
<dbReference type="SUPFAM" id="SSF47807">
    <property type="entry name" value="5' to 3' exonuclease, C-terminal subdomain"/>
    <property type="match status" value="1"/>
</dbReference>
<dbReference type="EMBL" id="MU806476">
    <property type="protein sequence ID" value="KAJ3834865.1"/>
    <property type="molecule type" value="Genomic_DNA"/>
</dbReference>
<gene>
    <name evidence="7" type="ORF">F5878DRAFT_568005</name>
</gene>
<evidence type="ECO:0000256" key="3">
    <source>
        <dbReference type="SAM" id="MobiDB-lite"/>
    </source>
</evidence>
<dbReference type="SUPFAM" id="SSF88723">
    <property type="entry name" value="PIN domain-like"/>
    <property type="match status" value="1"/>
</dbReference>
<feature type="region of interest" description="Disordered" evidence="3">
    <location>
        <begin position="468"/>
        <end position="493"/>
    </location>
</feature>
<evidence type="ECO:0000259" key="6">
    <source>
        <dbReference type="SMART" id="SM00485"/>
    </source>
</evidence>
<dbReference type="InterPro" id="IPR006084">
    <property type="entry name" value="XPG/Rad2"/>
</dbReference>
<feature type="domain" description="XPG-I" evidence="5">
    <location>
        <begin position="124"/>
        <end position="195"/>
    </location>
</feature>
<sequence>MLASNFLFNFLGLLGMGVAGLWPLLEPAQSVTTLTALSLTKFNSTSRGYRIGIDASIWFFHAEYGKEGENPELRTLFFRCAQLLSQGFLPLFVFDGPLRPDIKRGKRINKSAHKLVTGMQAIIEAFGFEYRTAPGEAEAELAFLNRVGIIDGILSDDVDNFLFGAHTVVRNHSSTHAGAKSAIEKAKVYTYTLPHPAFPDFGREELIFIALCSGGDYGTGLDNCGIKISYGLARAGFGKSLCQAALNHLEESAELKDFVRQWKKHLAHELKTNASGFLPRKSPKLASAIPETFPDIKVLLAYLRPVTSESLGRSERYDDLLVGRGSSDGWLKKDPSLPMLAEKCEFYFEWGFMESIIKRFRTVIFQGVALRIMRRACILQQTTSWRDGKAVDLDTIRSHFASGFHIEDHKSSCPALVKDISKTRKHESTSKTLEYRVAINPTVLVDLITPGVKGIRRPDDKDEWAEFEEADMDSSDNEAATRGKAKQKGYPDPTLPLKLWLPAVVVKEAIPDSVQTYEESQKRKEEKKAGKGKKTKAAGDGPKVKPMKKPKPKPSSSASANKEKLSMSQSDIRTDKGLDSSDDDIEYDDLFLPNRPSHSTTTTPNPDDLSSSDVPSPNSHSSRYRLDHTRDQAKSSHKVFGIPERDKGKQKAIAMPRPGGHLSKDDANATPKKIQKDRTRQQPRYQSSSSEKMPQPFPVSLNNSSDDDSDDADYNYEPNHLYTQSPAPPGPPQTPSPQKKTRKADTFTSSSESASEDELGSPKKGKDGMLNKSPRKSKDHGYPKGLESGTLDQTRRTIRDIPHPSRAARAESPTPLSRTSPHKGKAVHVGAMVKSTEAAPTPSSHVSNPCPPPPSKDLIFISDSEDEEEQRTTTVTKPKTRLGPGSKEATASAIPYAIKPTKSSTSNSLKKSTSNTLRQGRNDISAINDDDDVPPLHRARARAKATTKTTIITTITKKTKIKEVVDIIELSDDSS</sequence>
<dbReference type="GO" id="GO:0006281">
    <property type="term" value="P:DNA repair"/>
    <property type="evidence" value="ECO:0007669"/>
    <property type="project" value="UniProtKB-ARBA"/>
</dbReference>
<keyword evidence="8" id="KW-1185">Reference proteome</keyword>
<dbReference type="Gene3D" id="3.40.50.1010">
    <property type="entry name" value="5'-nuclease"/>
    <property type="match status" value="2"/>
</dbReference>
<feature type="compositionally biased region" description="Acidic residues" evidence="3">
    <location>
        <begin position="580"/>
        <end position="589"/>
    </location>
</feature>
<evidence type="ECO:0000256" key="1">
    <source>
        <dbReference type="ARBA" id="ARBA00022722"/>
    </source>
</evidence>
<dbReference type="Pfam" id="PF00752">
    <property type="entry name" value="XPG_N"/>
    <property type="match status" value="1"/>
</dbReference>
<organism evidence="7 8">
    <name type="scientific">Lentinula raphanica</name>
    <dbReference type="NCBI Taxonomy" id="153919"/>
    <lineage>
        <taxon>Eukaryota</taxon>
        <taxon>Fungi</taxon>
        <taxon>Dikarya</taxon>
        <taxon>Basidiomycota</taxon>
        <taxon>Agaricomycotina</taxon>
        <taxon>Agaricomycetes</taxon>
        <taxon>Agaricomycetidae</taxon>
        <taxon>Agaricales</taxon>
        <taxon>Marasmiineae</taxon>
        <taxon>Omphalotaceae</taxon>
        <taxon>Lentinula</taxon>
    </lineage>
</organism>
<dbReference type="Proteomes" id="UP001163846">
    <property type="component" value="Unassembled WGS sequence"/>
</dbReference>
<feature type="compositionally biased region" description="Acidic residues" evidence="3">
    <location>
        <begin position="705"/>
        <end position="714"/>
    </location>
</feature>
<reference evidence="7" key="1">
    <citation type="submission" date="2022-08" db="EMBL/GenBank/DDBJ databases">
        <authorList>
            <consortium name="DOE Joint Genome Institute"/>
            <person name="Min B."/>
            <person name="Riley R."/>
            <person name="Sierra-Patev S."/>
            <person name="Naranjo-Ortiz M."/>
            <person name="Looney B."/>
            <person name="Konkel Z."/>
            <person name="Slot J.C."/>
            <person name="Sakamoto Y."/>
            <person name="Steenwyk J.L."/>
            <person name="Rokas A."/>
            <person name="Carro J."/>
            <person name="Camarero S."/>
            <person name="Ferreira P."/>
            <person name="Molpeceres G."/>
            <person name="Ruiz-Duenas F.J."/>
            <person name="Serrano A."/>
            <person name="Henrissat B."/>
            <person name="Drula E."/>
            <person name="Hughes K.W."/>
            <person name="Mata J.L."/>
            <person name="Ishikawa N.K."/>
            <person name="Vargas-Isla R."/>
            <person name="Ushijima S."/>
            <person name="Smith C.A."/>
            <person name="Ahrendt S."/>
            <person name="Andreopoulos W."/>
            <person name="He G."/>
            <person name="Labutti K."/>
            <person name="Lipzen A."/>
            <person name="Ng V."/>
            <person name="Sandor L."/>
            <person name="Barry K."/>
            <person name="Martinez A.T."/>
            <person name="Xiao Y."/>
            <person name="Gibbons J.G."/>
            <person name="Terashima K."/>
            <person name="Hibbett D.S."/>
            <person name="Grigoriev I.V."/>
        </authorList>
    </citation>
    <scope>NUCLEOTIDE SEQUENCE</scope>
    <source>
        <strain evidence="7">TFB9207</strain>
    </source>
</reference>
<dbReference type="InterPro" id="IPR036279">
    <property type="entry name" value="5-3_exonuclease_C_sf"/>
</dbReference>
<dbReference type="AlphaFoldDB" id="A0AA38P2B0"/>
<dbReference type="Pfam" id="PF00867">
    <property type="entry name" value="XPG_I"/>
    <property type="match status" value="1"/>
</dbReference>
<feature type="compositionally biased region" description="Basic and acidic residues" evidence="3">
    <location>
        <begin position="793"/>
        <end position="803"/>
    </location>
</feature>
<feature type="compositionally biased region" description="Low complexity" evidence="3">
    <location>
        <begin position="901"/>
        <end position="917"/>
    </location>
</feature>
<keyword evidence="1" id="KW-0540">Nuclease</keyword>
<dbReference type="PANTHER" id="PTHR11081">
    <property type="entry name" value="FLAP ENDONUCLEASE FAMILY MEMBER"/>
    <property type="match status" value="1"/>
</dbReference>
<evidence type="ECO:0000313" key="7">
    <source>
        <dbReference type="EMBL" id="KAJ3834865.1"/>
    </source>
</evidence>
<feature type="compositionally biased region" description="Basic and acidic residues" evidence="3">
    <location>
        <begin position="760"/>
        <end position="769"/>
    </location>
</feature>
<feature type="compositionally biased region" description="Pro residues" evidence="3">
    <location>
        <begin position="726"/>
        <end position="735"/>
    </location>
</feature>
<feature type="chain" id="PRO_5041293109" description="PIN domain-like protein" evidence="4">
    <location>
        <begin position="20"/>
        <end position="975"/>
    </location>
</feature>
<dbReference type="CDD" id="cd09870">
    <property type="entry name" value="PIN_YEN1"/>
    <property type="match status" value="1"/>
</dbReference>
<feature type="domain" description="XPG N-terminal" evidence="6">
    <location>
        <begin position="16"/>
        <end position="114"/>
    </location>
</feature>
<dbReference type="PRINTS" id="PR00853">
    <property type="entry name" value="XPGRADSUPER"/>
</dbReference>
<feature type="compositionally biased region" description="Basic and acidic residues" evidence="3">
    <location>
        <begin position="624"/>
        <end position="634"/>
    </location>
</feature>
<dbReference type="Pfam" id="PF18380">
    <property type="entry name" value="GEN1_C"/>
    <property type="match status" value="1"/>
</dbReference>
<evidence type="ECO:0000256" key="2">
    <source>
        <dbReference type="ARBA" id="ARBA00022801"/>
    </source>
</evidence>
<feature type="signal peptide" evidence="4">
    <location>
        <begin position="1"/>
        <end position="19"/>
    </location>
</feature>
<feature type="region of interest" description="Disordered" evidence="3">
    <location>
        <begin position="515"/>
        <end position="944"/>
    </location>
</feature>
<dbReference type="SMART" id="SM00485">
    <property type="entry name" value="XPGN"/>
    <property type="match status" value="1"/>
</dbReference>
<dbReference type="PANTHER" id="PTHR11081:SF75">
    <property type="entry name" value="ENDONUCLEASE, PUTATIVE (AFU_ORTHOLOGUE AFUA_3G13260)-RELATED"/>
    <property type="match status" value="1"/>
</dbReference>